<feature type="non-terminal residue" evidence="2">
    <location>
        <position position="127"/>
    </location>
</feature>
<comment type="caution">
    <text evidence="2">The sequence shown here is derived from an EMBL/GenBank/DDBJ whole genome shotgun (WGS) entry which is preliminary data.</text>
</comment>
<protein>
    <submittedName>
        <fullName evidence="2">Slc47a1 protein</fullName>
    </submittedName>
</protein>
<reference evidence="2" key="1">
    <citation type="submission" date="2021-02" db="EMBL/GenBank/DDBJ databases">
        <authorList>
            <person name="Dougan E. K."/>
            <person name="Rhodes N."/>
            <person name="Thang M."/>
            <person name="Chan C."/>
        </authorList>
    </citation>
    <scope>NUCLEOTIDE SEQUENCE</scope>
</reference>
<proteinExistence type="predicted"/>
<gene>
    <name evidence="2" type="primary">slc47a1</name>
    <name evidence="2" type="ORF">SNEC2469_LOCUS20347</name>
</gene>
<feature type="region of interest" description="Disordered" evidence="1">
    <location>
        <begin position="1"/>
        <end position="20"/>
    </location>
</feature>
<evidence type="ECO:0000313" key="2">
    <source>
        <dbReference type="EMBL" id="CAE7705852.1"/>
    </source>
</evidence>
<keyword evidence="3" id="KW-1185">Reference proteome</keyword>
<dbReference type="EMBL" id="CAJNJA010035351">
    <property type="protein sequence ID" value="CAE7705852.1"/>
    <property type="molecule type" value="Genomic_DNA"/>
</dbReference>
<feature type="non-terminal residue" evidence="2">
    <location>
        <position position="1"/>
    </location>
</feature>
<evidence type="ECO:0000313" key="3">
    <source>
        <dbReference type="Proteomes" id="UP000601435"/>
    </source>
</evidence>
<evidence type="ECO:0000256" key="1">
    <source>
        <dbReference type="SAM" id="MobiDB-lite"/>
    </source>
</evidence>
<organism evidence="2 3">
    <name type="scientific">Symbiodinium necroappetens</name>
    <dbReference type="NCBI Taxonomy" id="1628268"/>
    <lineage>
        <taxon>Eukaryota</taxon>
        <taxon>Sar</taxon>
        <taxon>Alveolata</taxon>
        <taxon>Dinophyceae</taxon>
        <taxon>Suessiales</taxon>
        <taxon>Symbiodiniaceae</taxon>
        <taxon>Symbiodinium</taxon>
    </lineage>
</organism>
<accession>A0A812WYQ9</accession>
<dbReference type="AlphaFoldDB" id="A0A812WYQ9"/>
<dbReference type="Proteomes" id="UP000601435">
    <property type="component" value="Unassembled WGS sequence"/>
</dbReference>
<name>A0A812WYQ9_9DINO</name>
<sequence length="127" mass="14514">QLMETSQGAAEKKQKQIEADENPFELVRRLSQAADQRRFSDVQIAGNDPQVIEPLRAEARELHRELERSSTRFLEAQKAQMAMAHKVADAKAQLCSEADRCVDLLQELSERETEHRSLSRDLQGLKE</sequence>